<keyword evidence="4 7" id="KW-0812">Transmembrane</keyword>
<dbReference type="AlphaFoldDB" id="A0AAW7Z9U0"/>
<keyword evidence="10" id="KW-1185">Reference proteome</keyword>
<dbReference type="GO" id="GO:0022857">
    <property type="term" value="F:transmembrane transporter activity"/>
    <property type="evidence" value="ECO:0007669"/>
    <property type="project" value="TreeGrafter"/>
</dbReference>
<feature type="transmembrane region" description="Helical" evidence="7">
    <location>
        <begin position="355"/>
        <end position="375"/>
    </location>
</feature>
<evidence type="ECO:0000256" key="3">
    <source>
        <dbReference type="ARBA" id="ARBA00022519"/>
    </source>
</evidence>
<dbReference type="PANTHER" id="PTHR33362">
    <property type="entry name" value="SIALIC ACID TRAP TRANSPORTER PERMEASE PROTEIN SIAT-RELATED"/>
    <property type="match status" value="1"/>
</dbReference>
<protein>
    <submittedName>
        <fullName evidence="9">TRAP transporter large permease</fullName>
    </submittedName>
</protein>
<keyword evidence="6 7" id="KW-0472">Membrane</keyword>
<reference evidence="9" key="1">
    <citation type="journal article" date="2023" name="J. Hazard. Mater.">
        <title>Anaerobic biodegradation of pyrene and benzo[a]pyrene by a new sulfate-reducing Desulforamulus aquiferis strain DSA.</title>
        <authorList>
            <person name="Zhang Z."/>
            <person name="Sun J."/>
            <person name="Gong X."/>
            <person name="Wang C."/>
            <person name="Wang H."/>
        </authorList>
    </citation>
    <scope>NUCLEOTIDE SEQUENCE</scope>
    <source>
        <strain evidence="9">DSA</strain>
    </source>
</reference>
<feature type="transmembrane region" description="Helical" evidence="7">
    <location>
        <begin position="134"/>
        <end position="157"/>
    </location>
</feature>
<gene>
    <name evidence="9" type="ORF">P6N53_02230</name>
</gene>
<evidence type="ECO:0000256" key="4">
    <source>
        <dbReference type="ARBA" id="ARBA00022692"/>
    </source>
</evidence>
<dbReference type="InterPro" id="IPR004681">
    <property type="entry name" value="TRAP_DctM"/>
</dbReference>
<feature type="transmembrane region" description="Helical" evidence="7">
    <location>
        <begin position="41"/>
        <end position="65"/>
    </location>
</feature>
<feature type="transmembrane region" description="Helical" evidence="7">
    <location>
        <begin position="313"/>
        <end position="343"/>
    </location>
</feature>
<proteinExistence type="predicted"/>
<name>A0AAW7Z9U0_9FIRM</name>
<evidence type="ECO:0000256" key="2">
    <source>
        <dbReference type="ARBA" id="ARBA00022475"/>
    </source>
</evidence>
<evidence type="ECO:0000256" key="5">
    <source>
        <dbReference type="ARBA" id="ARBA00022989"/>
    </source>
</evidence>
<keyword evidence="3" id="KW-0997">Cell inner membrane</keyword>
<dbReference type="RefSeq" id="WP_304540815.1">
    <property type="nucleotide sequence ID" value="NZ_JARPTC010000002.1"/>
</dbReference>
<dbReference type="NCBIfam" id="TIGR00786">
    <property type="entry name" value="dctM"/>
    <property type="match status" value="1"/>
</dbReference>
<feature type="transmembrane region" description="Helical" evidence="7">
    <location>
        <begin position="169"/>
        <end position="192"/>
    </location>
</feature>
<dbReference type="Pfam" id="PF06808">
    <property type="entry name" value="DctM"/>
    <property type="match status" value="1"/>
</dbReference>
<reference evidence="9" key="2">
    <citation type="submission" date="2023-03" db="EMBL/GenBank/DDBJ databases">
        <authorList>
            <person name="Zhang Z."/>
        </authorList>
    </citation>
    <scope>NUCLEOTIDE SEQUENCE</scope>
    <source>
        <strain evidence="9">DSA</strain>
    </source>
</reference>
<feature type="transmembrane region" description="Helical" evidence="7">
    <location>
        <begin position="218"/>
        <end position="234"/>
    </location>
</feature>
<dbReference type="GO" id="GO:0005886">
    <property type="term" value="C:plasma membrane"/>
    <property type="evidence" value="ECO:0007669"/>
    <property type="project" value="UniProtKB-SubCell"/>
</dbReference>
<evidence type="ECO:0000256" key="6">
    <source>
        <dbReference type="ARBA" id="ARBA00023136"/>
    </source>
</evidence>
<evidence type="ECO:0000313" key="10">
    <source>
        <dbReference type="Proteomes" id="UP001172911"/>
    </source>
</evidence>
<feature type="transmembrane region" description="Helical" evidence="7">
    <location>
        <begin position="268"/>
        <end position="293"/>
    </location>
</feature>
<organism evidence="9 10">
    <name type="scientific">Desulforamulus aquiferis</name>
    <dbReference type="NCBI Taxonomy" id="1397668"/>
    <lineage>
        <taxon>Bacteria</taxon>
        <taxon>Bacillati</taxon>
        <taxon>Bacillota</taxon>
        <taxon>Clostridia</taxon>
        <taxon>Eubacteriales</taxon>
        <taxon>Peptococcaceae</taxon>
        <taxon>Desulforamulus</taxon>
    </lineage>
</organism>
<evidence type="ECO:0000256" key="1">
    <source>
        <dbReference type="ARBA" id="ARBA00004429"/>
    </source>
</evidence>
<keyword evidence="5 7" id="KW-1133">Transmembrane helix</keyword>
<evidence type="ECO:0000313" key="9">
    <source>
        <dbReference type="EMBL" id="MDO7786039.1"/>
    </source>
</evidence>
<evidence type="ECO:0000259" key="8">
    <source>
        <dbReference type="Pfam" id="PF06808"/>
    </source>
</evidence>
<dbReference type="PANTHER" id="PTHR33362:SF3">
    <property type="entry name" value="SIALIC ACID TRAP TRANSPORTER PERMEASE PROTEIN SIAT"/>
    <property type="match status" value="1"/>
</dbReference>
<feature type="transmembrane region" description="Helical" evidence="7">
    <location>
        <begin position="240"/>
        <end position="256"/>
    </location>
</feature>
<dbReference type="InterPro" id="IPR010656">
    <property type="entry name" value="DctM"/>
</dbReference>
<feature type="domain" description="TRAP C4-dicarboxylate transport system permease DctM subunit" evidence="8">
    <location>
        <begin position="7"/>
        <end position="416"/>
    </location>
</feature>
<keyword evidence="2" id="KW-1003">Cell membrane</keyword>
<feature type="transmembrane region" description="Helical" evidence="7">
    <location>
        <begin position="77"/>
        <end position="95"/>
    </location>
</feature>
<accession>A0AAW7Z9U0</accession>
<feature type="transmembrane region" description="Helical" evidence="7">
    <location>
        <begin position="395"/>
        <end position="421"/>
    </location>
</feature>
<sequence length="425" mass="44265">MVAQVLFASFAVFLVLNVPIGIALGLACILAFLLSGTPLTMLAQGMITSVDSFPLMAVPFFILAGDLMGKGGISKRLLAVADVLVGRFPGGLAMVTVATCMFFGAISGSGPATVAAIGMMIIPEMVKAGYNKPFAAAVVAASGTIGVMIPPSIPMVIYGVSTNGSIGDLFISGILPGILVGLFLMGWCYIYAKKTGLKGSDKEFSWSRLVRTCNDAKWALLVPVIILGGIYGGIFTPTEAAVIAVVYGFLAGVFIYRELKLPDVPSLVASSALTTATILIIVGTATTFGRLLALEQIPTMLANAITTFSQNPIIVLLMINVLLLAVGTFMDTLAAIIILAPILLPVAIKIGVDPVHFGAIMVVNLAIGFITPPLGVNLFVANGISGVSLEKLSKAIMPFFLVLVLALMLITYVPDISLGILKLIK</sequence>
<dbReference type="Proteomes" id="UP001172911">
    <property type="component" value="Unassembled WGS sequence"/>
</dbReference>
<comment type="caution">
    <text evidence="9">The sequence shown here is derived from an EMBL/GenBank/DDBJ whole genome shotgun (WGS) entry which is preliminary data.</text>
</comment>
<dbReference type="EMBL" id="JARPTC010000002">
    <property type="protein sequence ID" value="MDO7786039.1"/>
    <property type="molecule type" value="Genomic_DNA"/>
</dbReference>
<evidence type="ECO:0000256" key="7">
    <source>
        <dbReference type="SAM" id="Phobius"/>
    </source>
</evidence>
<dbReference type="PIRSF" id="PIRSF006066">
    <property type="entry name" value="HI0050"/>
    <property type="match status" value="1"/>
</dbReference>
<comment type="subcellular location">
    <subcellularLocation>
        <location evidence="1">Cell inner membrane</location>
        <topology evidence="1">Multi-pass membrane protein</topology>
    </subcellularLocation>
</comment>